<feature type="domain" description="HTH luxR-type" evidence="6">
    <location>
        <begin position="141"/>
        <end position="206"/>
    </location>
</feature>
<dbReference type="InterPro" id="IPR016032">
    <property type="entry name" value="Sig_transdc_resp-reg_C-effctor"/>
</dbReference>
<dbReference type="PANTHER" id="PTHR45566">
    <property type="entry name" value="HTH-TYPE TRANSCRIPTIONAL REGULATOR YHJB-RELATED"/>
    <property type="match status" value="1"/>
</dbReference>
<keyword evidence="3 8" id="KW-0238">DNA-binding</keyword>
<evidence type="ECO:0000256" key="3">
    <source>
        <dbReference type="ARBA" id="ARBA00023125"/>
    </source>
</evidence>
<keyword evidence="2 5" id="KW-0597">Phosphoprotein</keyword>
<dbReference type="InterPro" id="IPR000792">
    <property type="entry name" value="Tscrpt_reg_LuxR_C"/>
</dbReference>
<gene>
    <name evidence="8" type="ORF">C7B43_03070</name>
</gene>
<dbReference type="GO" id="GO:0006355">
    <property type="term" value="P:regulation of DNA-templated transcription"/>
    <property type="evidence" value="ECO:0007669"/>
    <property type="project" value="InterPro"/>
</dbReference>
<dbReference type="SUPFAM" id="SSF52172">
    <property type="entry name" value="CheY-like"/>
    <property type="match status" value="1"/>
</dbReference>
<dbReference type="Pfam" id="PF00072">
    <property type="entry name" value="Response_reg"/>
    <property type="match status" value="1"/>
</dbReference>
<sequence length="211" mass="23026">MTVSSKLKILVVDDHPVVREGLRTFLGLLPEVIWVGEAQNGEEALAMVSCEHDIDVILMDLVLQGDISGIHVISRLKQIHPEIPVIVLTSYQNSERIAAAMSAGARAYLDKSIDPSRLVDVIHTVLQGDTSNDLFTASALPAPLTIGLTPREYDVLQALSRGMSNKEIAAHLKITEKTVKVHMSHIFAKLSVYDRTQALIVAIRCGLLNSS</sequence>
<evidence type="ECO:0000256" key="2">
    <source>
        <dbReference type="ARBA" id="ARBA00022553"/>
    </source>
</evidence>
<dbReference type="PROSITE" id="PS50110">
    <property type="entry name" value="RESPONSE_REGULATORY"/>
    <property type="match status" value="1"/>
</dbReference>
<feature type="domain" description="Response regulatory" evidence="7">
    <location>
        <begin position="8"/>
        <end position="126"/>
    </location>
</feature>
<name>A0A2T2X9H1_9FIRM</name>
<proteinExistence type="predicted"/>
<dbReference type="PRINTS" id="PR00038">
    <property type="entry name" value="HTHLUXR"/>
</dbReference>
<evidence type="ECO:0000259" key="7">
    <source>
        <dbReference type="PROSITE" id="PS50110"/>
    </source>
</evidence>
<dbReference type="PANTHER" id="PTHR45566:SF2">
    <property type="entry name" value="NARL SUBFAMILY"/>
    <property type="match status" value="1"/>
</dbReference>
<dbReference type="AlphaFoldDB" id="A0A2T2X9H1"/>
<feature type="modified residue" description="4-aspartylphosphate" evidence="5">
    <location>
        <position position="60"/>
    </location>
</feature>
<dbReference type="SUPFAM" id="SSF46894">
    <property type="entry name" value="C-terminal effector domain of the bipartite response regulators"/>
    <property type="match status" value="1"/>
</dbReference>
<dbReference type="GO" id="GO:0000160">
    <property type="term" value="P:phosphorelay signal transduction system"/>
    <property type="evidence" value="ECO:0007669"/>
    <property type="project" value="InterPro"/>
</dbReference>
<dbReference type="InterPro" id="IPR001789">
    <property type="entry name" value="Sig_transdc_resp-reg_receiver"/>
</dbReference>
<evidence type="ECO:0000313" key="8">
    <source>
        <dbReference type="EMBL" id="PSR31096.1"/>
    </source>
</evidence>
<evidence type="ECO:0000256" key="1">
    <source>
        <dbReference type="ARBA" id="ARBA00018672"/>
    </source>
</evidence>
<dbReference type="InterPro" id="IPR036388">
    <property type="entry name" value="WH-like_DNA-bd_sf"/>
</dbReference>
<reference evidence="8 9" key="1">
    <citation type="journal article" date="2014" name="BMC Genomics">
        <title>Comparison of environmental and isolate Sulfobacillus genomes reveals diverse carbon, sulfur, nitrogen, and hydrogen metabolisms.</title>
        <authorList>
            <person name="Justice N.B."/>
            <person name="Norman A."/>
            <person name="Brown C.T."/>
            <person name="Singh A."/>
            <person name="Thomas B.C."/>
            <person name="Banfield J.F."/>
        </authorList>
    </citation>
    <scope>NUCLEOTIDE SEQUENCE [LARGE SCALE GENOMIC DNA]</scope>
    <source>
        <strain evidence="8">AMDSBA1</strain>
    </source>
</reference>
<evidence type="ECO:0000313" key="9">
    <source>
        <dbReference type="Proteomes" id="UP000242699"/>
    </source>
</evidence>
<comment type="function">
    <text evidence="4">May play the central regulatory role in sporulation. It may be an element of the effector pathway responsible for the activation of sporulation genes in response to nutritional stress. Spo0A may act in concert with spo0H (a sigma factor) to control the expression of some genes that are critical to the sporulation process.</text>
</comment>
<comment type="caution">
    <text evidence="8">The sequence shown here is derived from an EMBL/GenBank/DDBJ whole genome shotgun (WGS) entry which is preliminary data.</text>
</comment>
<dbReference type="Gene3D" id="1.10.10.10">
    <property type="entry name" value="Winged helix-like DNA-binding domain superfamily/Winged helix DNA-binding domain"/>
    <property type="match status" value="1"/>
</dbReference>
<dbReference type="CDD" id="cd06170">
    <property type="entry name" value="LuxR_C_like"/>
    <property type="match status" value="1"/>
</dbReference>
<dbReference type="CDD" id="cd17535">
    <property type="entry name" value="REC_NarL-like"/>
    <property type="match status" value="1"/>
</dbReference>
<evidence type="ECO:0000256" key="4">
    <source>
        <dbReference type="ARBA" id="ARBA00024867"/>
    </source>
</evidence>
<dbReference type="Pfam" id="PF00196">
    <property type="entry name" value="GerE"/>
    <property type="match status" value="1"/>
</dbReference>
<dbReference type="InterPro" id="IPR058245">
    <property type="entry name" value="NreC/VraR/RcsB-like_REC"/>
</dbReference>
<accession>A0A2T2X9H1</accession>
<dbReference type="GO" id="GO:0003677">
    <property type="term" value="F:DNA binding"/>
    <property type="evidence" value="ECO:0007669"/>
    <property type="project" value="UniProtKB-KW"/>
</dbReference>
<organism evidence="8 9">
    <name type="scientific">Sulfobacillus benefaciens</name>
    <dbReference type="NCBI Taxonomy" id="453960"/>
    <lineage>
        <taxon>Bacteria</taxon>
        <taxon>Bacillati</taxon>
        <taxon>Bacillota</taxon>
        <taxon>Clostridia</taxon>
        <taxon>Eubacteriales</taxon>
        <taxon>Clostridiales Family XVII. Incertae Sedis</taxon>
        <taxon>Sulfobacillus</taxon>
    </lineage>
</organism>
<dbReference type="PROSITE" id="PS00622">
    <property type="entry name" value="HTH_LUXR_1"/>
    <property type="match status" value="1"/>
</dbReference>
<dbReference type="SMART" id="SM00448">
    <property type="entry name" value="REC"/>
    <property type="match status" value="1"/>
</dbReference>
<dbReference type="Gene3D" id="3.40.50.2300">
    <property type="match status" value="1"/>
</dbReference>
<evidence type="ECO:0000259" key="6">
    <source>
        <dbReference type="PROSITE" id="PS50043"/>
    </source>
</evidence>
<dbReference type="EMBL" id="PXYT01000004">
    <property type="protein sequence ID" value="PSR31096.1"/>
    <property type="molecule type" value="Genomic_DNA"/>
</dbReference>
<dbReference type="SMART" id="SM00421">
    <property type="entry name" value="HTH_LUXR"/>
    <property type="match status" value="1"/>
</dbReference>
<protein>
    <recommendedName>
        <fullName evidence="1">Stage 0 sporulation protein A homolog</fullName>
    </recommendedName>
</protein>
<dbReference type="InterPro" id="IPR051015">
    <property type="entry name" value="EvgA-like"/>
</dbReference>
<dbReference type="Proteomes" id="UP000242699">
    <property type="component" value="Unassembled WGS sequence"/>
</dbReference>
<dbReference type="PROSITE" id="PS50043">
    <property type="entry name" value="HTH_LUXR_2"/>
    <property type="match status" value="1"/>
</dbReference>
<evidence type="ECO:0000256" key="5">
    <source>
        <dbReference type="PROSITE-ProRule" id="PRU00169"/>
    </source>
</evidence>
<dbReference type="InterPro" id="IPR011006">
    <property type="entry name" value="CheY-like_superfamily"/>
</dbReference>